<accession>A0A1H7SZB4</accession>
<evidence type="ECO:0000313" key="3">
    <source>
        <dbReference type="Proteomes" id="UP000199664"/>
    </source>
</evidence>
<evidence type="ECO:0000256" key="1">
    <source>
        <dbReference type="ARBA" id="ARBA00023235"/>
    </source>
</evidence>
<sequence length="267" mass="28870">MSKLLVKPQAPDAEGRIHEVTPETAGWEHVGFAVHKLAAGQSLSRETGDREHCLVLLSGKVAASAAGQDFGVIGGRSSPFEPDPWSLYVPAGSNWSLTAQGPCELAICSAPGAAGARPARIIGPADVGSLTRGEGSNTRHVRNILPETEAADGLLVVEVITPSGCWSSYPPHKHDQDNLPAESLLEETYYHRLDPPQGFGFQRVYTDDRSLDETMAFSDGDVVLVPKGYHPVGAPHGYELYYLNVMAGPKRVWKFHNDPAHEWMLKA</sequence>
<dbReference type="NCBIfam" id="TIGR04378">
    <property type="entry name" value="myo_inos_iolB"/>
    <property type="match status" value="1"/>
</dbReference>
<reference evidence="3" key="1">
    <citation type="submission" date="2016-10" db="EMBL/GenBank/DDBJ databases">
        <authorList>
            <person name="Varghese N."/>
            <person name="Submissions S."/>
        </authorList>
    </citation>
    <scope>NUCLEOTIDE SEQUENCE [LARGE SCALE GENOMIC DNA]</scope>
    <source>
        <strain evidence="3">LMG 26383,CCUG 61248,R- 45681</strain>
    </source>
</reference>
<dbReference type="InterPro" id="IPR014710">
    <property type="entry name" value="RmlC-like_jellyroll"/>
</dbReference>
<dbReference type="PIRSF" id="PIRSF036628">
    <property type="entry name" value="IolB"/>
    <property type="match status" value="1"/>
</dbReference>
<dbReference type="EMBL" id="FOAN01000005">
    <property type="protein sequence ID" value="SEL77324.1"/>
    <property type="molecule type" value="Genomic_DNA"/>
</dbReference>
<name>A0A1H7SZB4_9HYPH</name>
<protein>
    <submittedName>
        <fullName evidence="2">5-deoxyglucuronate isomerase</fullName>
    </submittedName>
</protein>
<gene>
    <name evidence="2" type="ORF">SAMN04515666_105268</name>
</gene>
<dbReference type="Pfam" id="PF04962">
    <property type="entry name" value="KduI"/>
    <property type="match status" value="1"/>
</dbReference>
<keyword evidence="3" id="KW-1185">Reference proteome</keyword>
<dbReference type="AlphaFoldDB" id="A0A1H7SZB4"/>
<dbReference type="GO" id="GO:0019310">
    <property type="term" value="P:inositol catabolic process"/>
    <property type="evidence" value="ECO:0007669"/>
    <property type="project" value="InterPro"/>
</dbReference>
<dbReference type="SUPFAM" id="SSF51182">
    <property type="entry name" value="RmlC-like cupins"/>
    <property type="match status" value="1"/>
</dbReference>
<dbReference type="InterPro" id="IPR024203">
    <property type="entry name" value="Deoxy-glucuronate_isom_IolB"/>
</dbReference>
<evidence type="ECO:0000313" key="2">
    <source>
        <dbReference type="EMBL" id="SEL77324.1"/>
    </source>
</evidence>
<dbReference type="Proteomes" id="UP000199664">
    <property type="component" value="Unassembled WGS sequence"/>
</dbReference>
<dbReference type="InterPro" id="IPR011051">
    <property type="entry name" value="RmlC_Cupin_sf"/>
</dbReference>
<dbReference type="PANTHER" id="PTHR39193">
    <property type="entry name" value="5-DEOXY-GLUCURONATE ISOMERASE"/>
    <property type="match status" value="1"/>
</dbReference>
<dbReference type="PANTHER" id="PTHR39193:SF1">
    <property type="entry name" value="5-DEOXY-GLUCURONATE ISOMERASE"/>
    <property type="match status" value="1"/>
</dbReference>
<keyword evidence="1 2" id="KW-0413">Isomerase</keyword>
<dbReference type="GO" id="GO:0008880">
    <property type="term" value="F:glucuronate isomerase activity"/>
    <property type="evidence" value="ECO:0007669"/>
    <property type="project" value="InterPro"/>
</dbReference>
<proteinExistence type="predicted"/>
<dbReference type="InterPro" id="IPR021120">
    <property type="entry name" value="KduI/IolB_isomerase"/>
</dbReference>
<dbReference type="Gene3D" id="2.60.120.10">
    <property type="entry name" value="Jelly Rolls"/>
    <property type="match status" value="2"/>
</dbReference>
<organism evidence="2 3">
    <name type="scientific">Bosea lupini</name>
    <dbReference type="NCBI Taxonomy" id="1036779"/>
    <lineage>
        <taxon>Bacteria</taxon>
        <taxon>Pseudomonadati</taxon>
        <taxon>Pseudomonadota</taxon>
        <taxon>Alphaproteobacteria</taxon>
        <taxon>Hyphomicrobiales</taxon>
        <taxon>Boseaceae</taxon>
        <taxon>Bosea</taxon>
    </lineage>
</organism>
<dbReference type="OrthoDB" id="6121073at2"/>
<dbReference type="RefSeq" id="WP_091836598.1">
    <property type="nucleotide sequence ID" value="NZ_FOAN01000005.1"/>
</dbReference>
<dbReference type="STRING" id="1036779.SAMN04515666_105268"/>